<dbReference type="EMBL" id="BMRP01000011">
    <property type="protein sequence ID" value="GGU67322.1"/>
    <property type="molecule type" value="Genomic_DNA"/>
</dbReference>
<proteinExistence type="predicted"/>
<sequence length="92" mass="8807">MVGGGWRGVAGVAGSGGVGGEVGGGRGGAGVGPVVWAVLVSLDGWGYGGCDIRLVDRVFVLVRATVSGVVHHGSRSCGPIAEGTTDGATDGT</sequence>
<reference evidence="3" key="1">
    <citation type="journal article" date="2019" name="Int. J. Syst. Evol. Microbiol.">
        <title>The Global Catalogue of Microorganisms (GCM) 10K type strain sequencing project: providing services to taxonomists for standard genome sequencing and annotation.</title>
        <authorList>
            <consortium name="The Broad Institute Genomics Platform"/>
            <consortium name="The Broad Institute Genome Sequencing Center for Infectious Disease"/>
            <person name="Wu L."/>
            <person name="Ma J."/>
        </authorList>
    </citation>
    <scope>NUCLEOTIDE SEQUENCE [LARGE SCALE GENOMIC DNA]</scope>
    <source>
        <strain evidence="3">JCM 3399</strain>
    </source>
</reference>
<gene>
    <name evidence="2" type="ORF">GCM10010211_35710</name>
</gene>
<accession>A0ABQ2V3I3</accession>
<feature type="region of interest" description="Disordered" evidence="1">
    <location>
        <begin position="73"/>
        <end position="92"/>
    </location>
</feature>
<feature type="compositionally biased region" description="Low complexity" evidence="1">
    <location>
        <begin position="83"/>
        <end position="92"/>
    </location>
</feature>
<protein>
    <submittedName>
        <fullName evidence="2">Uncharacterized protein</fullName>
    </submittedName>
</protein>
<dbReference type="Proteomes" id="UP000654471">
    <property type="component" value="Unassembled WGS sequence"/>
</dbReference>
<evidence type="ECO:0000313" key="2">
    <source>
        <dbReference type="EMBL" id="GGU67322.1"/>
    </source>
</evidence>
<comment type="caution">
    <text evidence="2">The sequence shown here is derived from an EMBL/GenBank/DDBJ whole genome shotgun (WGS) entry which is preliminary data.</text>
</comment>
<keyword evidence="3" id="KW-1185">Reference proteome</keyword>
<evidence type="ECO:0000256" key="1">
    <source>
        <dbReference type="SAM" id="MobiDB-lite"/>
    </source>
</evidence>
<organism evidence="2 3">
    <name type="scientific">Streptomyces albospinus</name>
    <dbReference type="NCBI Taxonomy" id="285515"/>
    <lineage>
        <taxon>Bacteria</taxon>
        <taxon>Bacillati</taxon>
        <taxon>Actinomycetota</taxon>
        <taxon>Actinomycetes</taxon>
        <taxon>Kitasatosporales</taxon>
        <taxon>Streptomycetaceae</taxon>
        <taxon>Streptomyces</taxon>
    </lineage>
</organism>
<evidence type="ECO:0000313" key="3">
    <source>
        <dbReference type="Proteomes" id="UP000654471"/>
    </source>
</evidence>
<name>A0ABQ2V3I3_9ACTN</name>